<feature type="signal peptide" evidence="2">
    <location>
        <begin position="1"/>
        <end position="28"/>
    </location>
</feature>
<dbReference type="EMBL" id="KX957972">
    <property type="protein sequence ID" value="APU91579.1"/>
    <property type="molecule type" value="Genomic_DNA"/>
</dbReference>
<organism evidence="3">
    <name type="scientific">Vibrio parahaemolyticus</name>
    <dbReference type="NCBI Taxonomy" id="670"/>
    <lineage>
        <taxon>Bacteria</taxon>
        <taxon>Pseudomonadati</taxon>
        <taxon>Pseudomonadota</taxon>
        <taxon>Gammaproteobacteria</taxon>
        <taxon>Vibrionales</taxon>
        <taxon>Vibrionaceae</taxon>
        <taxon>Vibrio</taxon>
    </lineage>
</organism>
<sequence>MRNYTRLMRAVASLLIVTTPFLPIHAYANGNSASEAGREAQVLANDLVSSFKSAPGGVNNGNISFPTLENGQFQNGGGTINVNDLFPGTSSSNSDPSSYYFPDGNPNIGELEGVYNDNNGMDSIGGNAKSSLWSDANSGSPTISGAAYKVLLDATNQSKPDFSNDPLMNLSKKTYEDIDVISEGFGDCSAETIINNNTIKAHIPDYRTCERITDKSADCEVLHEYDAEIIKYHSGPFNIKPCGDDCIQLWIGKVGDNYWSGWCSVYEESTQVRVDNPDAIISATLEYAKWDDYMQVLVGPPGAEQKVWQGPNSNFPPETAGACELSTSWQRNPNIDVTSHFKNAKAGDVISFKIRVSVAGKGEGYGRIKIKYDRSKAVFKDTWTPQSCLDAAVGIKDGFASGEFTCIQQPTDVQGTGCVVKNGYRVCEDMLSESPLPGIPKLCEKVRVKADYDFNKGQMECWTDPQGVEHCPENEGGNVNSCQALEENPQCGFISSQCVDGAKGDSGVCYVQEDTFDCGTDVDVPTLDKETNFTCGGPIKCMGDECLDVNKTQSTDFARAAALLNAAQFMTQDMACTGTDGNDNPTGTENVICKAFGGDPGECKKAVGGAQDCCEKPSGLSMGDYLTLMMSVPKLDGAIMSLENGSAIKGAYQAIRDPAISGWTEITKPFTSYIENITGAIDNFTKPITDLAKEAIQALKDEITKITSKALGNASASGSAGVPAGASEGMMEQMVGQQAASVLSGIMAAYTAYVVAMMIIQIVWKCEEEEFELNAKRALNSCTKVGSYCKSKVLGACIEKREAYCCFSSPLSRIIQEQVRPQLGMSFGPAKAPQCEGIPLERLAEIDWTQVNLDEWLALLRANGHFDDPAGMTLDRLTGSGSAFDVDGTRLNAQERAEERLKGADLDKTRKDAGDSILPDTGAPGY</sequence>
<feature type="region of interest" description="Disordered" evidence="1">
    <location>
        <begin position="897"/>
        <end position="926"/>
    </location>
</feature>
<feature type="chain" id="PRO_5012253044" evidence="2">
    <location>
        <begin position="29"/>
        <end position="926"/>
    </location>
</feature>
<evidence type="ECO:0000256" key="1">
    <source>
        <dbReference type="SAM" id="MobiDB-lite"/>
    </source>
</evidence>
<dbReference type="RefSeq" id="WP_181388097.1">
    <property type="nucleotide sequence ID" value="NZ_JAQBKW010000013.1"/>
</dbReference>
<evidence type="ECO:0000256" key="2">
    <source>
        <dbReference type="SAM" id="SignalP"/>
    </source>
</evidence>
<accession>A0A1P8DR26</accession>
<dbReference type="Pfam" id="PF06986">
    <property type="entry name" value="F_T4SS_TraN"/>
    <property type="match status" value="2"/>
</dbReference>
<evidence type="ECO:0000313" key="3">
    <source>
        <dbReference type="EMBL" id="APU91579.1"/>
    </source>
</evidence>
<proteinExistence type="predicted"/>
<dbReference type="AlphaFoldDB" id="A0A1P8DR26"/>
<geneLocation type="plasmid" evidence="3">
    <name>pVPS91</name>
</geneLocation>
<name>A0A1P8DR26_VIBPH</name>
<dbReference type="NCBIfam" id="NF011458">
    <property type="entry name" value="PRK14876.1"/>
    <property type="match status" value="1"/>
</dbReference>
<protein>
    <submittedName>
        <fullName evidence="3">Conjugal transfer protein TraN</fullName>
    </submittedName>
</protein>
<keyword evidence="3" id="KW-0614">Plasmid</keyword>
<dbReference type="InterPro" id="IPR014121">
    <property type="entry name" value="TraN_Ftype"/>
</dbReference>
<keyword evidence="2" id="KW-0732">Signal</keyword>
<feature type="compositionally biased region" description="Basic and acidic residues" evidence="1">
    <location>
        <begin position="897"/>
        <end position="914"/>
    </location>
</feature>
<reference evidence="3" key="1">
    <citation type="submission" date="2016-10" db="EMBL/GenBank/DDBJ databases">
        <title>Evolution and Comparative Genomics of Conjugative MDR Plasmids in Vibrio species.</title>
        <authorList>
            <person name="Li R."/>
            <person name="Ye L."/>
            <person name="Wong M.Ho.Yin."/>
            <person name="Zheng Z."/>
            <person name="Chan E.Wai.Chi."/>
            <person name="Chen S."/>
        </authorList>
    </citation>
    <scope>NUCLEOTIDE SEQUENCE</scope>
    <source>
        <plasmid evidence="3">pVPS91</plasmid>
    </source>
</reference>